<dbReference type="EMBL" id="JAPDGR010001715">
    <property type="protein sequence ID" value="KAJ2980194.1"/>
    <property type="molecule type" value="Genomic_DNA"/>
</dbReference>
<dbReference type="Proteomes" id="UP001143856">
    <property type="component" value="Unassembled WGS sequence"/>
</dbReference>
<organism evidence="1 2">
    <name type="scientific">Xylaria curta</name>
    <dbReference type="NCBI Taxonomy" id="42375"/>
    <lineage>
        <taxon>Eukaryota</taxon>
        <taxon>Fungi</taxon>
        <taxon>Dikarya</taxon>
        <taxon>Ascomycota</taxon>
        <taxon>Pezizomycotina</taxon>
        <taxon>Sordariomycetes</taxon>
        <taxon>Xylariomycetidae</taxon>
        <taxon>Xylariales</taxon>
        <taxon>Xylariaceae</taxon>
        <taxon>Xylaria</taxon>
    </lineage>
</organism>
<evidence type="ECO:0000313" key="2">
    <source>
        <dbReference type="Proteomes" id="UP001143856"/>
    </source>
</evidence>
<evidence type="ECO:0000313" key="1">
    <source>
        <dbReference type="EMBL" id="KAJ2980194.1"/>
    </source>
</evidence>
<comment type="caution">
    <text evidence="1">The sequence shown here is derived from an EMBL/GenBank/DDBJ whole genome shotgun (WGS) entry which is preliminary data.</text>
</comment>
<name>A0ACC1NMQ0_9PEZI</name>
<reference evidence="1" key="1">
    <citation type="submission" date="2022-10" db="EMBL/GenBank/DDBJ databases">
        <title>Genome Sequence of Xylaria curta.</title>
        <authorList>
            <person name="Buettner E."/>
        </authorList>
    </citation>
    <scope>NUCLEOTIDE SEQUENCE</scope>
    <source>
        <strain evidence="1">Babe10</strain>
    </source>
</reference>
<proteinExistence type="predicted"/>
<accession>A0ACC1NMQ0</accession>
<sequence length="163" mass="18553">MTPTPTLLFQYSALSYNAHRIHFDRSYCREAEGHKDLLVHGPLSLTLMLSVLQSQLAREGDVCEFIDSISYRHLAPLYVNQPMRICVKLQEPTAAKHGKEDLVGKGQHSEEEKKDKDEEQIDTTKQLEAGRNKWNLWVENQEGSLCVKGTAETIKRRTLSETG</sequence>
<keyword evidence="2" id="KW-1185">Reference proteome</keyword>
<protein>
    <submittedName>
        <fullName evidence="1">Uncharacterized protein</fullName>
    </submittedName>
</protein>
<gene>
    <name evidence="1" type="ORF">NUW58_g7013</name>
</gene>